<sequence>MRLPALVLSFLIVAATALTAQAETFKTPQALMKALYAFNPDTAPQDRPTPYTPFFSRALIALFQADRDRTPEGEIGAIDFDPVINGQDGRARNLTLTEPVIKGNTAKLQASFTNGKRMVLHYTLVQEQGGWKVDDIADPKAEYPWSLRELLK</sequence>
<evidence type="ECO:0000313" key="3">
    <source>
        <dbReference type="EMBL" id="MDO1584673.1"/>
    </source>
</evidence>
<dbReference type="EMBL" id="JAUKWQ010000009">
    <property type="protein sequence ID" value="MDO1584673.1"/>
    <property type="molecule type" value="Genomic_DNA"/>
</dbReference>
<feature type="domain" description="DUF3828" evidence="2">
    <location>
        <begin position="41"/>
        <end position="138"/>
    </location>
</feature>
<keyword evidence="4" id="KW-1185">Reference proteome</keyword>
<dbReference type="Pfam" id="PF12883">
    <property type="entry name" value="DUF3828"/>
    <property type="match status" value="1"/>
</dbReference>
<comment type="caution">
    <text evidence="3">The sequence shown here is derived from an EMBL/GenBank/DDBJ whole genome shotgun (WGS) entry which is preliminary data.</text>
</comment>
<protein>
    <submittedName>
        <fullName evidence="3">DUF3828 domain-containing protein</fullName>
    </submittedName>
</protein>
<reference evidence="3" key="2">
    <citation type="submission" date="2023-07" db="EMBL/GenBank/DDBJ databases">
        <authorList>
            <person name="Sun H."/>
        </authorList>
    </citation>
    <scope>NUCLEOTIDE SEQUENCE</scope>
    <source>
        <strain evidence="3">05753</strain>
    </source>
</reference>
<evidence type="ECO:0000313" key="4">
    <source>
        <dbReference type="Proteomes" id="UP001169006"/>
    </source>
</evidence>
<proteinExistence type="predicted"/>
<dbReference type="RefSeq" id="WP_302078919.1">
    <property type="nucleotide sequence ID" value="NZ_JAUKWQ010000009.1"/>
</dbReference>
<reference evidence="3" key="1">
    <citation type="journal article" date="2015" name="Int. J. Syst. Evol. Microbiol.">
        <title>Rhizobium oryzicola sp. nov., potential plant-growth-promoting endophytic bacteria isolated from rice roots.</title>
        <authorList>
            <person name="Zhang X.X."/>
            <person name="Gao J.S."/>
            <person name="Cao Y.H."/>
            <person name="Sheirdil R.A."/>
            <person name="Wang X.C."/>
            <person name="Zhang L."/>
        </authorList>
    </citation>
    <scope>NUCLEOTIDE SEQUENCE</scope>
    <source>
        <strain evidence="3">05753</strain>
    </source>
</reference>
<gene>
    <name evidence="3" type="ORF">Q2T52_21520</name>
</gene>
<organism evidence="3 4">
    <name type="scientific">Rhizobium oryzicola</name>
    <dbReference type="NCBI Taxonomy" id="1232668"/>
    <lineage>
        <taxon>Bacteria</taxon>
        <taxon>Pseudomonadati</taxon>
        <taxon>Pseudomonadota</taxon>
        <taxon>Alphaproteobacteria</taxon>
        <taxon>Hyphomicrobiales</taxon>
        <taxon>Rhizobiaceae</taxon>
        <taxon>Rhizobium/Agrobacterium group</taxon>
        <taxon>Rhizobium</taxon>
    </lineage>
</organism>
<feature type="signal peptide" evidence="1">
    <location>
        <begin position="1"/>
        <end position="22"/>
    </location>
</feature>
<accession>A0ABT8T303</accession>
<dbReference type="Proteomes" id="UP001169006">
    <property type="component" value="Unassembled WGS sequence"/>
</dbReference>
<dbReference type="Gene3D" id="3.10.450.50">
    <property type="match status" value="1"/>
</dbReference>
<evidence type="ECO:0000259" key="2">
    <source>
        <dbReference type="Pfam" id="PF12883"/>
    </source>
</evidence>
<name>A0ABT8T303_9HYPH</name>
<evidence type="ECO:0000256" key="1">
    <source>
        <dbReference type="SAM" id="SignalP"/>
    </source>
</evidence>
<dbReference type="InterPro" id="IPR024289">
    <property type="entry name" value="DUF3828"/>
</dbReference>
<feature type="chain" id="PRO_5045290380" evidence="1">
    <location>
        <begin position="23"/>
        <end position="152"/>
    </location>
</feature>
<keyword evidence="1" id="KW-0732">Signal</keyword>